<dbReference type="RefSeq" id="WP_088813416.1">
    <property type="nucleotide sequence ID" value="NZ_FYEX01000002.1"/>
</dbReference>
<name>A0A212U1H4_9BURK</name>
<dbReference type="Proteomes" id="UP000197215">
    <property type="component" value="Unassembled WGS sequence"/>
</dbReference>
<reference evidence="3 4" key="1">
    <citation type="submission" date="2017-06" db="EMBL/GenBank/DDBJ databases">
        <authorList>
            <person name="Kim H.J."/>
            <person name="Triplett B.A."/>
        </authorList>
    </citation>
    <scope>NUCLEOTIDE SEQUENCE [LARGE SCALE GENOMIC DNA]</scope>
    <source>
        <strain evidence="3 4">MWH-VicM1</strain>
    </source>
</reference>
<gene>
    <name evidence="3" type="ORF">SAMN06295916_1481</name>
</gene>
<keyword evidence="2" id="KW-0732">Signal</keyword>
<evidence type="ECO:0000313" key="3">
    <source>
        <dbReference type="EMBL" id="SNC72089.1"/>
    </source>
</evidence>
<organism evidence="3 4">
    <name type="scientific">Polynucleobacter victoriensis</name>
    <dbReference type="NCBI Taxonomy" id="2049319"/>
    <lineage>
        <taxon>Bacteria</taxon>
        <taxon>Pseudomonadati</taxon>
        <taxon>Pseudomonadota</taxon>
        <taxon>Betaproteobacteria</taxon>
        <taxon>Burkholderiales</taxon>
        <taxon>Burkholderiaceae</taxon>
        <taxon>Polynucleobacter</taxon>
    </lineage>
</organism>
<evidence type="ECO:0008006" key="5">
    <source>
        <dbReference type="Google" id="ProtNLM"/>
    </source>
</evidence>
<keyword evidence="4" id="KW-1185">Reference proteome</keyword>
<keyword evidence="1" id="KW-0812">Transmembrane</keyword>
<sequence>MSKFKKIITTLVLSSLLASTGAYAGGYYGHGYRHHHHGHWIAPALIGGLVVYSVMEPRVVHSQPVYVTPAPVVVAPPPPQPIQAQNLPPVWYYCQSSQTYYPYVQSCQEGWKTVPATPAS</sequence>
<dbReference type="OrthoDB" id="5397649at2"/>
<protein>
    <recommendedName>
        <fullName evidence="5">Lipoprotein</fullName>
    </recommendedName>
</protein>
<feature type="chain" id="PRO_5013370057" description="Lipoprotein" evidence="2">
    <location>
        <begin position="25"/>
        <end position="120"/>
    </location>
</feature>
<dbReference type="EMBL" id="FYEX01000002">
    <property type="protein sequence ID" value="SNC72089.1"/>
    <property type="molecule type" value="Genomic_DNA"/>
</dbReference>
<keyword evidence="1" id="KW-1133">Transmembrane helix</keyword>
<keyword evidence="1" id="KW-0472">Membrane</keyword>
<dbReference type="AlphaFoldDB" id="A0A212U1H4"/>
<feature type="transmembrane region" description="Helical" evidence="1">
    <location>
        <begin position="40"/>
        <end position="55"/>
    </location>
</feature>
<evidence type="ECO:0000313" key="4">
    <source>
        <dbReference type="Proteomes" id="UP000197215"/>
    </source>
</evidence>
<accession>A0A212U1H4</accession>
<evidence type="ECO:0000256" key="1">
    <source>
        <dbReference type="SAM" id="Phobius"/>
    </source>
</evidence>
<proteinExistence type="predicted"/>
<feature type="signal peptide" evidence="2">
    <location>
        <begin position="1"/>
        <end position="24"/>
    </location>
</feature>
<evidence type="ECO:0000256" key="2">
    <source>
        <dbReference type="SAM" id="SignalP"/>
    </source>
</evidence>